<dbReference type="Pfam" id="PF04972">
    <property type="entry name" value="BON"/>
    <property type="match status" value="1"/>
</dbReference>
<feature type="region of interest" description="Disordered" evidence="1">
    <location>
        <begin position="29"/>
        <end position="105"/>
    </location>
</feature>
<dbReference type="InterPro" id="IPR014004">
    <property type="entry name" value="Transpt-assoc_nodulatn_dom_bac"/>
</dbReference>
<evidence type="ECO:0000256" key="1">
    <source>
        <dbReference type="SAM" id="MobiDB-lite"/>
    </source>
</evidence>
<keyword evidence="2" id="KW-0732">Signal</keyword>
<sequence>MTRRMMRAGVFAAAFMLALPLCVSAADEPADTADKARKEAREIRDDAREKTQEIRDDAKQKAREVRDATEKKMKNVQDGSTTQEEKDEATMNRLQKQEDQQSAGEYMDDAAVTTKVKGKFVGQKGLDSLDIKVVTVDGTVTLMGDVDDKAQIGLAEKVAREVKGVKAVDNRLVVKK</sequence>
<evidence type="ECO:0000313" key="4">
    <source>
        <dbReference type="EMBL" id="SBW00126.1"/>
    </source>
</evidence>
<feature type="compositionally biased region" description="Basic and acidic residues" evidence="1">
    <location>
        <begin position="32"/>
        <end position="75"/>
    </location>
</feature>
<dbReference type="PROSITE" id="PS50914">
    <property type="entry name" value="BON"/>
    <property type="match status" value="1"/>
</dbReference>
<feature type="signal peptide" evidence="2">
    <location>
        <begin position="1"/>
        <end position="25"/>
    </location>
</feature>
<dbReference type="AlphaFoldDB" id="A0A212JL15"/>
<feature type="chain" id="PRO_5012419860" evidence="2">
    <location>
        <begin position="26"/>
        <end position="176"/>
    </location>
</feature>
<protein>
    <submittedName>
        <fullName evidence="4">Putative Osmotically inducible periplasmic protein</fullName>
    </submittedName>
</protein>
<dbReference type="PANTHER" id="PTHR34606">
    <property type="entry name" value="BON DOMAIN-CONTAINING PROTEIN"/>
    <property type="match status" value="1"/>
</dbReference>
<accession>A0A212JL15</accession>
<proteinExistence type="predicted"/>
<dbReference type="PANTHER" id="PTHR34606:SF15">
    <property type="entry name" value="BON DOMAIN-CONTAINING PROTEIN"/>
    <property type="match status" value="1"/>
</dbReference>
<reference evidence="4" key="1">
    <citation type="submission" date="2016-04" db="EMBL/GenBank/DDBJ databases">
        <authorList>
            <person name="Evans L.H."/>
            <person name="Alamgir A."/>
            <person name="Owens N."/>
            <person name="Weber N.D."/>
            <person name="Virtaneva K."/>
            <person name="Barbian K."/>
            <person name="Babar A."/>
            <person name="Rosenke K."/>
        </authorList>
    </citation>
    <scope>NUCLEOTIDE SEQUENCE</scope>
    <source>
        <strain evidence="4">86</strain>
    </source>
</reference>
<dbReference type="EMBL" id="FLUQ01000001">
    <property type="protein sequence ID" value="SBW00126.1"/>
    <property type="molecule type" value="Genomic_DNA"/>
</dbReference>
<dbReference type="InterPro" id="IPR007055">
    <property type="entry name" value="BON_dom"/>
</dbReference>
<organism evidence="4">
    <name type="scientific">uncultured delta proteobacterium</name>
    <dbReference type="NCBI Taxonomy" id="34034"/>
    <lineage>
        <taxon>Bacteria</taxon>
        <taxon>Deltaproteobacteria</taxon>
        <taxon>environmental samples</taxon>
    </lineage>
</organism>
<feature type="domain" description="BON" evidence="3">
    <location>
        <begin position="108"/>
        <end position="176"/>
    </location>
</feature>
<dbReference type="Gene3D" id="6.10.140.1430">
    <property type="match status" value="1"/>
</dbReference>
<dbReference type="InterPro" id="IPR051686">
    <property type="entry name" value="Lipoprotein_DolP"/>
</dbReference>
<evidence type="ECO:0000256" key="2">
    <source>
        <dbReference type="SAM" id="SignalP"/>
    </source>
</evidence>
<gene>
    <name evidence="4" type="ORF">KL86DPRO_11728</name>
</gene>
<evidence type="ECO:0000259" key="3">
    <source>
        <dbReference type="PROSITE" id="PS50914"/>
    </source>
</evidence>
<dbReference type="Gene3D" id="3.30.1340.30">
    <property type="match status" value="1"/>
</dbReference>
<dbReference type="SMART" id="SM00749">
    <property type="entry name" value="BON"/>
    <property type="match status" value="1"/>
</dbReference>
<name>A0A212JL15_9DELT</name>